<organism evidence="1 2">
    <name type="scientific">Thermogymnomonas acidicola</name>
    <dbReference type="NCBI Taxonomy" id="399579"/>
    <lineage>
        <taxon>Archaea</taxon>
        <taxon>Methanobacteriati</taxon>
        <taxon>Thermoplasmatota</taxon>
        <taxon>Thermoplasmata</taxon>
        <taxon>Thermoplasmatales</taxon>
        <taxon>Thermogymnomonas</taxon>
    </lineage>
</organism>
<accession>A0AA37BR05</accession>
<keyword evidence="2" id="KW-1185">Reference proteome</keyword>
<gene>
    <name evidence="1" type="ORF">GCM10007108_05020</name>
</gene>
<evidence type="ECO:0000313" key="2">
    <source>
        <dbReference type="Proteomes" id="UP000632195"/>
    </source>
</evidence>
<proteinExistence type="predicted"/>
<dbReference type="RefSeq" id="WP_188680029.1">
    <property type="nucleotide sequence ID" value="NZ_BMNY01000001.1"/>
</dbReference>
<protein>
    <submittedName>
        <fullName evidence="1">Uncharacterized protein</fullName>
    </submittedName>
</protein>
<dbReference type="EMBL" id="BMNY01000001">
    <property type="protein sequence ID" value="GGM69933.1"/>
    <property type="molecule type" value="Genomic_DNA"/>
</dbReference>
<reference evidence="1" key="1">
    <citation type="journal article" date="2014" name="Int. J. Syst. Evol. Microbiol.">
        <title>Complete genome sequence of Corynebacterium casei LMG S-19264T (=DSM 44701T), isolated from a smear-ripened cheese.</title>
        <authorList>
            <consortium name="US DOE Joint Genome Institute (JGI-PGF)"/>
            <person name="Walter F."/>
            <person name="Albersmeier A."/>
            <person name="Kalinowski J."/>
            <person name="Ruckert C."/>
        </authorList>
    </citation>
    <scope>NUCLEOTIDE SEQUENCE</scope>
    <source>
        <strain evidence="1">JCM 13583</strain>
    </source>
</reference>
<sequence>MTTIKSAVMSVISSDPTYSMIVSSGLCNYTSMAKRIQRTVEVMLGRQVNLNSITKALTQIRIEPRYVNIFGIVSQATLWAEYGLNELQCGLNDRLPEGSLLVVRRDGYYTCLCKTGEPGKIALIRIRTPKEASNTPGLSLFITEYLYLNGVEFSNIYRLGNEIWITSDSENAGRILSILSDMIYRSQH</sequence>
<name>A0AA37BR05_9ARCH</name>
<reference evidence="1" key="2">
    <citation type="submission" date="2022-09" db="EMBL/GenBank/DDBJ databases">
        <authorList>
            <person name="Sun Q."/>
            <person name="Ohkuma M."/>
        </authorList>
    </citation>
    <scope>NUCLEOTIDE SEQUENCE</scope>
    <source>
        <strain evidence="1">JCM 13583</strain>
    </source>
</reference>
<dbReference type="Proteomes" id="UP000632195">
    <property type="component" value="Unassembled WGS sequence"/>
</dbReference>
<dbReference type="AlphaFoldDB" id="A0AA37BR05"/>
<comment type="caution">
    <text evidence="1">The sequence shown here is derived from an EMBL/GenBank/DDBJ whole genome shotgun (WGS) entry which is preliminary data.</text>
</comment>
<evidence type="ECO:0000313" key="1">
    <source>
        <dbReference type="EMBL" id="GGM69933.1"/>
    </source>
</evidence>